<dbReference type="Pfam" id="PF00933">
    <property type="entry name" value="Glyco_hydro_3"/>
    <property type="match status" value="1"/>
</dbReference>
<evidence type="ECO:0000256" key="11">
    <source>
        <dbReference type="ARBA" id="ARBA00023277"/>
    </source>
</evidence>
<evidence type="ECO:0000256" key="3">
    <source>
        <dbReference type="ARBA" id="ARBA00004987"/>
    </source>
</evidence>
<dbReference type="GO" id="GO:0005576">
    <property type="term" value="C:extracellular region"/>
    <property type="evidence" value="ECO:0007669"/>
    <property type="project" value="UniProtKB-SubCell"/>
</dbReference>
<evidence type="ECO:0000313" key="21">
    <source>
        <dbReference type="Proteomes" id="UP000028524"/>
    </source>
</evidence>
<evidence type="ECO:0000256" key="13">
    <source>
        <dbReference type="ARBA" id="ARBA00023326"/>
    </source>
</evidence>
<comment type="pathway">
    <text evidence="3">Glycan metabolism; cellulose degradation.</text>
</comment>
<keyword evidence="9" id="KW-0136">Cellulose degradation</keyword>
<dbReference type="AlphaFoldDB" id="A0A084QWJ5"/>
<dbReference type="FunFam" id="3.20.20.300:FF:000002">
    <property type="entry name" value="Probable beta-glucosidase"/>
    <property type="match status" value="1"/>
</dbReference>
<dbReference type="EC" id="3.2.1.21" evidence="5"/>
<dbReference type="SUPFAM" id="SSF51445">
    <property type="entry name" value="(Trans)glycosidases"/>
    <property type="match status" value="1"/>
</dbReference>
<dbReference type="InterPro" id="IPR036881">
    <property type="entry name" value="Glyco_hydro_3_C_sf"/>
</dbReference>
<dbReference type="InterPro" id="IPR026891">
    <property type="entry name" value="Fn3-like"/>
</dbReference>
<dbReference type="EMBL" id="KL659914">
    <property type="protein sequence ID" value="KFA68330.1"/>
    <property type="molecule type" value="Genomic_DNA"/>
</dbReference>
<evidence type="ECO:0000259" key="19">
    <source>
        <dbReference type="SMART" id="SM01217"/>
    </source>
</evidence>
<evidence type="ECO:0000256" key="1">
    <source>
        <dbReference type="ARBA" id="ARBA00000448"/>
    </source>
</evidence>
<keyword evidence="21" id="KW-1185">Reference proteome</keyword>
<dbReference type="SMART" id="SM01217">
    <property type="entry name" value="Fn3_like"/>
    <property type="match status" value="1"/>
</dbReference>
<evidence type="ECO:0000256" key="8">
    <source>
        <dbReference type="ARBA" id="ARBA00022801"/>
    </source>
</evidence>
<dbReference type="Gene3D" id="3.40.50.1700">
    <property type="entry name" value="Glycoside hydrolase family 3 C-terminal domain"/>
    <property type="match status" value="1"/>
</dbReference>
<organism evidence="20 21">
    <name type="scientific">Stachybotrys chlorohalonatus (strain IBT 40285)</name>
    <dbReference type="NCBI Taxonomy" id="1283841"/>
    <lineage>
        <taxon>Eukaryota</taxon>
        <taxon>Fungi</taxon>
        <taxon>Dikarya</taxon>
        <taxon>Ascomycota</taxon>
        <taxon>Pezizomycotina</taxon>
        <taxon>Sordariomycetes</taxon>
        <taxon>Hypocreomycetidae</taxon>
        <taxon>Hypocreales</taxon>
        <taxon>Stachybotryaceae</taxon>
        <taxon>Stachybotrys</taxon>
    </lineage>
</organism>
<dbReference type="PRINTS" id="PR00133">
    <property type="entry name" value="GLHYDRLASE3"/>
</dbReference>
<dbReference type="HOGENOM" id="CLU_004542_2_1_1"/>
<dbReference type="PANTHER" id="PTHR42715:SF5">
    <property type="entry name" value="BETA-GLUCOSIDASE M-RELATED"/>
    <property type="match status" value="1"/>
</dbReference>
<dbReference type="InterPro" id="IPR036962">
    <property type="entry name" value="Glyco_hydro_3_N_sf"/>
</dbReference>
<dbReference type="OrthoDB" id="416222at2759"/>
<dbReference type="FunFam" id="2.60.40.10:FF:000757">
    <property type="entry name" value="Beta-glucosidase G"/>
    <property type="match status" value="1"/>
</dbReference>
<proteinExistence type="inferred from homology"/>
<comment type="similarity">
    <text evidence="4">Belongs to the glycosyl hydrolase 3 family.</text>
</comment>
<keyword evidence="10" id="KW-0325">Glycoprotein</keyword>
<accession>A0A084QWJ5</accession>
<dbReference type="Pfam" id="PF14310">
    <property type="entry name" value="Fn3-like"/>
    <property type="match status" value="1"/>
</dbReference>
<dbReference type="GO" id="GO:0030245">
    <property type="term" value="P:cellulose catabolic process"/>
    <property type="evidence" value="ECO:0007669"/>
    <property type="project" value="UniProtKB-KW"/>
</dbReference>
<evidence type="ECO:0000256" key="18">
    <source>
        <dbReference type="SAM" id="SignalP"/>
    </source>
</evidence>
<keyword evidence="7 18" id="KW-0732">Signal</keyword>
<dbReference type="InParanoid" id="A0A084QWJ5"/>
<feature type="domain" description="Fibronectin type III-like" evidence="19">
    <location>
        <begin position="714"/>
        <end position="782"/>
    </location>
</feature>
<evidence type="ECO:0000256" key="7">
    <source>
        <dbReference type="ARBA" id="ARBA00022729"/>
    </source>
</evidence>
<evidence type="ECO:0000256" key="16">
    <source>
        <dbReference type="ARBA" id="ARBA00083231"/>
    </source>
</evidence>
<name>A0A084QWJ5_STAC4</name>
<keyword evidence="8" id="KW-0378">Hydrolase</keyword>
<evidence type="ECO:0000256" key="4">
    <source>
        <dbReference type="ARBA" id="ARBA00005336"/>
    </source>
</evidence>
<dbReference type="InterPro" id="IPR013783">
    <property type="entry name" value="Ig-like_fold"/>
</dbReference>
<comment type="subcellular location">
    <subcellularLocation>
        <location evidence="2">Secreted</location>
    </subcellularLocation>
</comment>
<sequence length="793" mass="85690">MASLFVAWLLWLSYFSISTTAQNEAIINDTYFYGQVPAIYPTPDIHEDGPWGDAVTRAKRLVGNMTLEEKVLLTAGGQTLTGCNGFIPAITRLGFPGLCLQDAGQGLRGVDYVSSFPSGLHVGASWNTRLARARASSLGREARIKGVNVLLGPAIGPLGRVVTGGRNWEGFSVDPYLTGRMVYETVSGIQSHGVITSTKHFVAQEQETHRRPNREGGFQESVSSNVDDKTMHEMPFYDAVRAGTGNVMCSYQRINNSYACQNSAAQNGLLKGQLGFQGWIVSDWGAMMSGVASALSGLDVVMPSGAQLWGNNLVQAVNNGSVPLTRLNDMVTRIFASWYHMGQDGEDYPVPGYGISRNLNSPHEAVDARSKCSKPVLFAGAVEGHVLVKNQDSALPLQSQNLKLISLFGYAAVAPRVNGPPGGWGVGAQATNLTVAYAGFGGTFRYTSPEIAINGSILSGGGSGATSQAQFSSPYDALIAQAYEDGTAIFHDFDSPTPGVNPTSDACIVVGNVWASEGYDRVSLRDQYTDNLIIHVASRCANTIVVFQNPGTRLVDTFVDHPNVTAIIFGHVGGQDSGKALVSLLYGQSAFSGRLPYTVARNESDYGSLLHPDITRIQDGGRFAGLPQSDFNEGLFVDYRHFDANEIEPRYEFGFGLSYTTFDYSSLMISKAAERSFDTYPSGPVVEGGEVDLWDELVTVRADITNTGGMDSMEVAQLYLGIPGEGSPIRQLRGFEKPLIRSGETVTIEFALTRRDLSVWDVIEQKWQLQDGDYTVYVGRSSRDLPLEASFSI</sequence>
<dbReference type="InterPro" id="IPR002772">
    <property type="entry name" value="Glyco_hydro_3_C"/>
</dbReference>
<feature type="chain" id="PRO_5001779738" description="Beta-glucosidase cel3A" evidence="18">
    <location>
        <begin position="22"/>
        <end position="793"/>
    </location>
</feature>
<evidence type="ECO:0000256" key="2">
    <source>
        <dbReference type="ARBA" id="ARBA00004613"/>
    </source>
</evidence>
<dbReference type="Pfam" id="PF01915">
    <property type="entry name" value="Glyco_hydro_3_C"/>
    <property type="match status" value="1"/>
</dbReference>
<dbReference type="Gene3D" id="2.60.40.10">
    <property type="entry name" value="Immunoglobulins"/>
    <property type="match status" value="1"/>
</dbReference>
<evidence type="ECO:0000313" key="20">
    <source>
        <dbReference type="EMBL" id="KFA68330.1"/>
    </source>
</evidence>
<dbReference type="STRING" id="1283841.A0A084QWJ5"/>
<dbReference type="SUPFAM" id="SSF52279">
    <property type="entry name" value="Beta-D-glucan exohydrolase, C-terminal domain"/>
    <property type="match status" value="1"/>
</dbReference>
<dbReference type="Proteomes" id="UP000028524">
    <property type="component" value="Unassembled WGS sequence"/>
</dbReference>
<keyword evidence="6" id="KW-0964">Secreted</keyword>
<evidence type="ECO:0000256" key="12">
    <source>
        <dbReference type="ARBA" id="ARBA00023295"/>
    </source>
</evidence>
<evidence type="ECO:0000256" key="17">
    <source>
        <dbReference type="ARBA" id="ARBA00083611"/>
    </source>
</evidence>
<protein>
    <recommendedName>
        <fullName evidence="14">Beta-glucosidase cel3A</fullName>
        <ecNumber evidence="5">3.2.1.21</ecNumber>
    </recommendedName>
    <alternativeName>
        <fullName evidence="15">Beta-D-glucoside glucohydrolase cel3A</fullName>
    </alternativeName>
    <alternativeName>
        <fullName evidence="17">Cellobiase cel3A</fullName>
    </alternativeName>
    <alternativeName>
        <fullName evidence="16">Gentiobiase cel3A</fullName>
    </alternativeName>
</protein>
<reference evidence="20 21" key="1">
    <citation type="journal article" date="2014" name="BMC Genomics">
        <title>Comparative genome sequencing reveals chemotype-specific gene clusters in the toxigenic black mold Stachybotrys.</title>
        <authorList>
            <person name="Semeiks J."/>
            <person name="Borek D."/>
            <person name="Otwinowski Z."/>
            <person name="Grishin N.V."/>
        </authorList>
    </citation>
    <scope>NUCLEOTIDE SEQUENCE [LARGE SCALE GENOMIC DNA]</scope>
    <source>
        <strain evidence="20 21">IBT 40285</strain>
    </source>
</reference>
<feature type="signal peptide" evidence="18">
    <location>
        <begin position="1"/>
        <end position="21"/>
    </location>
</feature>
<keyword evidence="11" id="KW-0119">Carbohydrate metabolism</keyword>
<evidence type="ECO:0000256" key="5">
    <source>
        <dbReference type="ARBA" id="ARBA00012744"/>
    </source>
</evidence>
<evidence type="ECO:0000256" key="9">
    <source>
        <dbReference type="ARBA" id="ARBA00023001"/>
    </source>
</evidence>
<dbReference type="InterPro" id="IPR050288">
    <property type="entry name" value="Cellulose_deg_GH3"/>
</dbReference>
<dbReference type="InterPro" id="IPR001764">
    <property type="entry name" value="Glyco_hydro_3_N"/>
</dbReference>
<dbReference type="PANTHER" id="PTHR42715">
    <property type="entry name" value="BETA-GLUCOSIDASE"/>
    <property type="match status" value="1"/>
</dbReference>
<comment type="catalytic activity">
    <reaction evidence="1">
        <text>Hydrolysis of terminal, non-reducing beta-D-glucosyl residues with release of beta-D-glucose.</text>
        <dbReference type="EC" id="3.2.1.21"/>
    </reaction>
</comment>
<gene>
    <name evidence="20" type="ORF">S40285_09263</name>
</gene>
<evidence type="ECO:0000256" key="10">
    <source>
        <dbReference type="ARBA" id="ARBA00023180"/>
    </source>
</evidence>
<dbReference type="GO" id="GO:0008422">
    <property type="term" value="F:beta-glucosidase activity"/>
    <property type="evidence" value="ECO:0007669"/>
    <property type="project" value="UniProtKB-EC"/>
</dbReference>
<dbReference type="InterPro" id="IPR017853">
    <property type="entry name" value="GH"/>
</dbReference>
<dbReference type="Gene3D" id="3.20.20.300">
    <property type="entry name" value="Glycoside hydrolase, family 3, N-terminal domain"/>
    <property type="match status" value="1"/>
</dbReference>
<evidence type="ECO:0000256" key="14">
    <source>
        <dbReference type="ARBA" id="ARBA00070030"/>
    </source>
</evidence>
<evidence type="ECO:0000256" key="15">
    <source>
        <dbReference type="ARBA" id="ARBA00078013"/>
    </source>
</evidence>
<keyword evidence="12" id="KW-0326">Glycosidase</keyword>
<keyword evidence="13" id="KW-0624">Polysaccharide degradation</keyword>
<evidence type="ECO:0000256" key="6">
    <source>
        <dbReference type="ARBA" id="ARBA00022525"/>
    </source>
</evidence>